<evidence type="ECO:0000313" key="6">
    <source>
        <dbReference type="EMBL" id="MFD2415571.1"/>
    </source>
</evidence>
<accession>A0ABW5FNH1</accession>
<comment type="function">
    <text evidence="4">The electron transfer flavoprotein serves as a specific electron acceptor for other dehydrogenases. It transfers the electrons to the main respiratory chain via ETF-ubiquinone oxidoreductase (ETF dehydrogenase).</text>
</comment>
<feature type="domain" description="Electron transfer flavoprotein alpha/beta-subunit N-terminal" evidence="5">
    <location>
        <begin position="4"/>
        <end position="158"/>
    </location>
</feature>
<dbReference type="Pfam" id="PF01012">
    <property type="entry name" value="ETF"/>
    <property type="match status" value="1"/>
</dbReference>
<evidence type="ECO:0000256" key="1">
    <source>
        <dbReference type="ARBA" id="ARBA00001974"/>
    </source>
</evidence>
<evidence type="ECO:0000256" key="4">
    <source>
        <dbReference type="ARBA" id="ARBA00025649"/>
    </source>
</evidence>
<comment type="cofactor">
    <cofactor evidence="1">
        <name>FAD</name>
        <dbReference type="ChEBI" id="CHEBI:57692"/>
    </cofactor>
</comment>
<keyword evidence="7" id="KW-1185">Reference proteome</keyword>
<dbReference type="InterPro" id="IPR001308">
    <property type="entry name" value="ETF_a/FixB"/>
</dbReference>
<dbReference type="PANTHER" id="PTHR43153:SF1">
    <property type="entry name" value="ELECTRON TRANSFER FLAVOPROTEIN SUBUNIT ALPHA, MITOCHONDRIAL"/>
    <property type="match status" value="1"/>
</dbReference>
<dbReference type="InterPro" id="IPR014730">
    <property type="entry name" value="ETF_a/b_N"/>
</dbReference>
<dbReference type="InterPro" id="IPR014729">
    <property type="entry name" value="Rossmann-like_a/b/a_fold"/>
</dbReference>
<sequence>MAEVLVLVDHLDGQIRRSTLELLTVARGLGEPSAVAVGPVGTTGKLSAELKSHGASKIYLAETDSGDFVTPQVELLSALLEAGDAVTLLAGAMAGGREIAARVARKTGHALVDNLAAVVVGDHAARTTAATTMTASGHRLGKTRLLACAAGYPDELDE</sequence>
<comment type="subunit">
    <text evidence="3">Heterodimer of an alpha and a beta subunit.</text>
</comment>
<dbReference type="Gene3D" id="3.40.50.620">
    <property type="entry name" value="HUPs"/>
    <property type="match status" value="1"/>
</dbReference>
<organism evidence="6 7">
    <name type="scientific">Amycolatopsis pigmentata</name>
    <dbReference type="NCBI Taxonomy" id="450801"/>
    <lineage>
        <taxon>Bacteria</taxon>
        <taxon>Bacillati</taxon>
        <taxon>Actinomycetota</taxon>
        <taxon>Actinomycetes</taxon>
        <taxon>Pseudonocardiales</taxon>
        <taxon>Pseudonocardiaceae</taxon>
        <taxon>Amycolatopsis</taxon>
    </lineage>
</organism>
<reference evidence="7" key="1">
    <citation type="journal article" date="2019" name="Int. J. Syst. Evol. Microbiol.">
        <title>The Global Catalogue of Microorganisms (GCM) 10K type strain sequencing project: providing services to taxonomists for standard genome sequencing and annotation.</title>
        <authorList>
            <consortium name="The Broad Institute Genomics Platform"/>
            <consortium name="The Broad Institute Genome Sequencing Center for Infectious Disease"/>
            <person name="Wu L."/>
            <person name="Ma J."/>
        </authorList>
    </citation>
    <scope>NUCLEOTIDE SEQUENCE [LARGE SCALE GENOMIC DNA]</scope>
    <source>
        <strain evidence="7">CGMCC 4.7645</strain>
    </source>
</reference>
<dbReference type="Proteomes" id="UP001597417">
    <property type="component" value="Unassembled WGS sequence"/>
</dbReference>
<evidence type="ECO:0000256" key="2">
    <source>
        <dbReference type="ARBA" id="ARBA00005817"/>
    </source>
</evidence>
<evidence type="ECO:0000259" key="5">
    <source>
        <dbReference type="SMART" id="SM00893"/>
    </source>
</evidence>
<dbReference type="SMART" id="SM00893">
    <property type="entry name" value="ETF"/>
    <property type="match status" value="1"/>
</dbReference>
<comment type="similarity">
    <text evidence="2">Belongs to the ETF alpha-subunit/FixB family.</text>
</comment>
<evidence type="ECO:0000313" key="7">
    <source>
        <dbReference type="Proteomes" id="UP001597417"/>
    </source>
</evidence>
<evidence type="ECO:0000256" key="3">
    <source>
        <dbReference type="ARBA" id="ARBA00011355"/>
    </source>
</evidence>
<proteinExistence type="inferred from homology"/>
<dbReference type="RefSeq" id="WP_378261482.1">
    <property type="nucleotide sequence ID" value="NZ_JBHUKR010000004.1"/>
</dbReference>
<name>A0ABW5FNH1_9PSEU</name>
<dbReference type="SUPFAM" id="SSF52402">
    <property type="entry name" value="Adenine nucleotide alpha hydrolases-like"/>
    <property type="match status" value="1"/>
</dbReference>
<protein>
    <recommendedName>
        <fullName evidence="5">Electron transfer flavoprotein alpha/beta-subunit N-terminal domain-containing protein</fullName>
    </recommendedName>
</protein>
<dbReference type="PANTHER" id="PTHR43153">
    <property type="entry name" value="ELECTRON TRANSFER FLAVOPROTEIN ALPHA"/>
    <property type="match status" value="1"/>
</dbReference>
<comment type="caution">
    <text evidence="6">The sequence shown here is derived from an EMBL/GenBank/DDBJ whole genome shotgun (WGS) entry which is preliminary data.</text>
</comment>
<gene>
    <name evidence="6" type="ORF">ACFSXZ_04435</name>
</gene>
<dbReference type="EMBL" id="JBHUKR010000004">
    <property type="protein sequence ID" value="MFD2415571.1"/>
    <property type="molecule type" value="Genomic_DNA"/>
</dbReference>